<dbReference type="Proteomes" id="UP000479190">
    <property type="component" value="Unassembled WGS sequence"/>
</dbReference>
<name>A0A6H5IL52_9HYME</name>
<gene>
    <name evidence="1" type="ORF">TBRA_LOCUS9682</name>
</gene>
<keyword evidence="2" id="KW-1185">Reference proteome</keyword>
<accession>A0A6H5IL52</accession>
<organism evidence="1 2">
    <name type="scientific">Trichogramma brassicae</name>
    <dbReference type="NCBI Taxonomy" id="86971"/>
    <lineage>
        <taxon>Eukaryota</taxon>
        <taxon>Metazoa</taxon>
        <taxon>Ecdysozoa</taxon>
        <taxon>Arthropoda</taxon>
        <taxon>Hexapoda</taxon>
        <taxon>Insecta</taxon>
        <taxon>Pterygota</taxon>
        <taxon>Neoptera</taxon>
        <taxon>Endopterygota</taxon>
        <taxon>Hymenoptera</taxon>
        <taxon>Apocrita</taxon>
        <taxon>Proctotrupomorpha</taxon>
        <taxon>Chalcidoidea</taxon>
        <taxon>Trichogrammatidae</taxon>
        <taxon>Trichogramma</taxon>
    </lineage>
</organism>
<evidence type="ECO:0000313" key="1">
    <source>
        <dbReference type="EMBL" id="CAB0037874.1"/>
    </source>
</evidence>
<dbReference type="EMBL" id="CADCXV010000876">
    <property type="protein sequence ID" value="CAB0037874.1"/>
    <property type="molecule type" value="Genomic_DNA"/>
</dbReference>
<sequence length="356" mass="40862">MHRDKRAHLDGVIYDTVLYIHGMRQRSVETFYRVAYRGGLPANMIEHRNSFAAVAVMMLSDLCSASENLPRQNLEEVKRSWFPEEDKRSWFPEDYKRSSYPLFHKRYVAKRSWFPEDYKRSSCLYFILCSSSLSSLTRRSRDVARIVLDVSSGRAGGGRAETIFHGRLGRLAEQEKIKKASPRRELLHYTCAVRAMQPTPSSLLLLPILGRSRKRVPQTSLHNTSRTCCTLAAGTCRRRGKKIERRLQCIVRLVSSRQNTRERGYNESVVYAKRKRIAIDYRISCCYCGGGGDGIESSADAAAAAVTYPIPARHDFGVCSRRNNVFTEIFIQRVDSSQLRFPNYLKNIIMLRRTAE</sequence>
<reference evidence="1 2" key="1">
    <citation type="submission" date="2020-02" db="EMBL/GenBank/DDBJ databases">
        <authorList>
            <person name="Ferguson B K."/>
        </authorList>
    </citation>
    <scope>NUCLEOTIDE SEQUENCE [LARGE SCALE GENOMIC DNA]</scope>
</reference>
<proteinExistence type="predicted"/>
<dbReference type="AlphaFoldDB" id="A0A6H5IL52"/>
<evidence type="ECO:0000313" key="2">
    <source>
        <dbReference type="Proteomes" id="UP000479190"/>
    </source>
</evidence>
<protein>
    <submittedName>
        <fullName evidence="1">Uncharacterized protein</fullName>
    </submittedName>
</protein>